<evidence type="ECO:0000256" key="5">
    <source>
        <dbReference type="SAM" id="Phobius"/>
    </source>
</evidence>
<dbReference type="InterPro" id="IPR002213">
    <property type="entry name" value="UDP_glucos_trans"/>
</dbReference>
<dbReference type="FunFam" id="3.40.50.2000:FF:000056">
    <property type="entry name" value="Glycosyltransferase"/>
    <property type="match status" value="1"/>
</dbReference>
<keyword evidence="5" id="KW-0472">Membrane</keyword>
<organism evidence="6">
    <name type="scientific">Sesamum angustifolium</name>
    <dbReference type="NCBI Taxonomy" id="2727405"/>
    <lineage>
        <taxon>Eukaryota</taxon>
        <taxon>Viridiplantae</taxon>
        <taxon>Streptophyta</taxon>
        <taxon>Embryophyta</taxon>
        <taxon>Tracheophyta</taxon>
        <taxon>Spermatophyta</taxon>
        <taxon>Magnoliopsida</taxon>
        <taxon>eudicotyledons</taxon>
        <taxon>Gunneridae</taxon>
        <taxon>Pentapetalae</taxon>
        <taxon>asterids</taxon>
        <taxon>lamiids</taxon>
        <taxon>Lamiales</taxon>
        <taxon>Pedaliaceae</taxon>
        <taxon>Sesamum</taxon>
    </lineage>
</organism>
<keyword evidence="2 3" id="KW-0808">Transferase</keyword>
<dbReference type="InterPro" id="IPR035595">
    <property type="entry name" value="UDP_glycos_trans_CS"/>
</dbReference>
<feature type="transmembrane region" description="Helical" evidence="5">
    <location>
        <begin position="136"/>
        <end position="155"/>
    </location>
</feature>
<sequence length="400" mass="44282">MSEAKQLARLVFTPLPVISHLTGTIKLAKLLADRDECLSITILIMKLPMEAKISSYIKNPPHSRVNFVELPQGEPVSTDSTRSPEYFVARFVESQKDLVRDAVADMINSSSSSSSKIVGFVIDMMCTSIIDVANGFGIPSYVFVTFGAAALGLMLHLQRLRDDQNVDLTGYKGSDAEISVPTHLKPVPAAVWPSSVFFKESDHLDFVKRQGFLGGDQVKEIALALESSRHRFLWSLRKPPPKEKIEFPGEYENPEEVLPQGFLERTAGIGKVIGWAPQMAVLSHPSVGGFVSHGGWNSMLESVWCGVPMAVWPLGAEQQANAFLLVKEFEMGVEIKMDYRRESDVIVGAGTIEKAIKQLMDPENEIRVKMRVAKEKSRMALTEGGSSCNYLKRFIENIHG</sequence>
<dbReference type="PROSITE" id="PS00375">
    <property type="entry name" value="UDPGT"/>
    <property type="match status" value="1"/>
</dbReference>
<keyword evidence="3" id="KW-0328">Glycosyltransferase</keyword>
<dbReference type="SUPFAM" id="SSF53756">
    <property type="entry name" value="UDP-Glycosyltransferase/glycogen phosphorylase"/>
    <property type="match status" value="1"/>
</dbReference>
<evidence type="ECO:0000313" key="6">
    <source>
        <dbReference type="EMBL" id="KAL0307437.1"/>
    </source>
</evidence>
<keyword evidence="5" id="KW-1133">Transmembrane helix</keyword>
<reference evidence="6" key="2">
    <citation type="journal article" date="2024" name="Plant">
        <title>Genomic evolution and insights into agronomic trait innovations of Sesamum species.</title>
        <authorList>
            <person name="Miao H."/>
            <person name="Wang L."/>
            <person name="Qu L."/>
            <person name="Liu H."/>
            <person name="Sun Y."/>
            <person name="Le M."/>
            <person name="Wang Q."/>
            <person name="Wei S."/>
            <person name="Zheng Y."/>
            <person name="Lin W."/>
            <person name="Duan Y."/>
            <person name="Cao H."/>
            <person name="Xiong S."/>
            <person name="Wang X."/>
            <person name="Wei L."/>
            <person name="Li C."/>
            <person name="Ma Q."/>
            <person name="Ju M."/>
            <person name="Zhao R."/>
            <person name="Li G."/>
            <person name="Mu C."/>
            <person name="Tian Q."/>
            <person name="Mei H."/>
            <person name="Zhang T."/>
            <person name="Gao T."/>
            <person name="Zhang H."/>
        </authorList>
    </citation>
    <scope>NUCLEOTIDE SEQUENCE</scope>
    <source>
        <strain evidence="6">G01</strain>
    </source>
</reference>
<keyword evidence="5" id="KW-0812">Transmembrane</keyword>
<name>A0AAW2KM08_9LAMI</name>
<dbReference type="PANTHER" id="PTHR48048:SF88">
    <property type="entry name" value="GLYCOSYLTRANSFERASE"/>
    <property type="match status" value="1"/>
</dbReference>
<protein>
    <recommendedName>
        <fullName evidence="4">Glycosyltransferase</fullName>
        <ecNumber evidence="4">2.4.1.-</ecNumber>
    </recommendedName>
</protein>
<dbReference type="Pfam" id="PF00201">
    <property type="entry name" value="UDPGT"/>
    <property type="match status" value="1"/>
</dbReference>
<dbReference type="EMBL" id="JACGWK010000111">
    <property type="protein sequence ID" value="KAL0307437.1"/>
    <property type="molecule type" value="Genomic_DNA"/>
</dbReference>
<reference evidence="6" key="1">
    <citation type="submission" date="2020-06" db="EMBL/GenBank/DDBJ databases">
        <authorList>
            <person name="Li T."/>
            <person name="Hu X."/>
            <person name="Zhang T."/>
            <person name="Song X."/>
            <person name="Zhang H."/>
            <person name="Dai N."/>
            <person name="Sheng W."/>
            <person name="Hou X."/>
            <person name="Wei L."/>
        </authorList>
    </citation>
    <scope>NUCLEOTIDE SEQUENCE</scope>
    <source>
        <strain evidence="6">G01</strain>
        <tissue evidence="6">Leaf</tissue>
    </source>
</reference>
<evidence type="ECO:0000256" key="3">
    <source>
        <dbReference type="RuleBase" id="RU003718"/>
    </source>
</evidence>
<dbReference type="EC" id="2.4.1.-" evidence="4"/>
<dbReference type="Gene3D" id="3.40.50.2000">
    <property type="entry name" value="Glycogen Phosphorylase B"/>
    <property type="match status" value="3"/>
</dbReference>
<dbReference type="GO" id="GO:0035251">
    <property type="term" value="F:UDP-glucosyltransferase activity"/>
    <property type="evidence" value="ECO:0007669"/>
    <property type="project" value="InterPro"/>
</dbReference>
<evidence type="ECO:0000256" key="4">
    <source>
        <dbReference type="RuleBase" id="RU362057"/>
    </source>
</evidence>
<dbReference type="AlphaFoldDB" id="A0AAW2KM08"/>
<accession>A0AAW2KM08</accession>
<gene>
    <name evidence="6" type="ORF">Sangu_3029700</name>
</gene>
<evidence type="ECO:0000256" key="1">
    <source>
        <dbReference type="ARBA" id="ARBA00009995"/>
    </source>
</evidence>
<comment type="caution">
    <text evidence="6">The sequence shown here is derived from an EMBL/GenBank/DDBJ whole genome shotgun (WGS) entry which is preliminary data.</text>
</comment>
<dbReference type="CDD" id="cd03784">
    <property type="entry name" value="GT1_Gtf-like"/>
    <property type="match status" value="1"/>
</dbReference>
<dbReference type="InterPro" id="IPR050481">
    <property type="entry name" value="UDP-glycosyltransf_plant"/>
</dbReference>
<dbReference type="PANTHER" id="PTHR48048">
    <property type="entry name" value="GLYCOSYLTRANSFERASE"/>
    <property type="match status" value="1"/>
</dbReference>
<comment type="similarity">
    <text evidence="1 3">Belongs to the UDP-glycosyltransferase family.</text>
</comment>
<proteinExistence type="inferred from homology"/>
<evidence type="ECO:0000256" key="2">
    <source>
        <dbReference type="ARBA" id="ARBA00022679"/>
    </source>
</evidence>